<evidence type="ECO:0000313" key="5">
    <source>
        <dbReference type="Proteomes" id="UP000318834"/>
    </source>
</evidence>
<proteinExistence type="predicted"/>
<dbReference type="InterPro" id="IPR008972">
    <property type="entry name" value="Cupredoxin"/>
</dbReference>
<feature type="domain" description="Blue (type 1) copper" evidence="3">
    <location>
        <begin position="114"/>
        <end position="150"/>
    </location>
</feature>
<keyword evidence="1" id="KW-0479">Metal-binding</keyword>
<dbReference type="Pfam" id="PF00127">
    <property type="entry name" value="Copper-bind"/>
    <property type="match status" value="1"/>
</dbReference>
<dbReference type="GO" id="GO:0009055">
    <property type="term" value="F:electron transfer activity"/>
    <property type="evidence" value="ECO:0007669"/>
    <property type="project" value="InterPro"/>
</dbReference>
<gene>
    <name evidence="4" type="ORF">E6H05_07685</name>
</gene>
<evidence type="ECO:0000259" key="3">
    <source>
        <dbReference type="Pfam" id="PF00127"/>
    </source>
</evidence>
<evidence type="ECO:0000313" key="4">
    <source>
        <dbReference type="EMBL" id="TMI74696.1"/>
    </source>
</evidence>
<comment type="caution">
    <text evidence="4">The sequence shown here is derived from an EMBL/GenBank/DDBJ whole genome shotgun (WGS) entry which is preliminary data.</text>
</comment>
<dbReference type="AlphaFoldDB" id="A0A537IVH2"/>
<dbReference type="Gene3D" id="2.60.40.420">
    <property type="entry name" value="Cupredoxins - blue copper proteins"/>
    <property type="match status" value="1"/>
</dbReference>
<dbReference type="Proteomes" id="UP000318834">
    <property type="component" value="Unassembled WGS sequence"/>
</dbReference>
<reference evidence="4 5" key="1">
    <citation type="journal article" date="2019" name="Nat. Microbiol.">
        <title>Mediterranean grassland soil C-N compound turnover is dependent on rainfall and depth, and is mediated by genomically divergent microorganisms.</title>
        <authorList>
            <person name="Diamond S."/>
            <person name="Andeer P.F."/>
            <person name="Li Z."/>
            <person name="Crits-Christoph A."/>
            <person name="Burstein D."/>
            <person name="Anantharaman K."/>
            <person name="Lane K.R."/>
            <person name="Thomas B.C."/>
            <person name="Pan C."/>
            <person name="Northen T.R."/>
            <person name="Banfield J.F."/>
        </authorList>
    </citation>
    <scope>NUCLEOTIDE SEQUENCE [LARGE SCALE GENOMIC DNA]</scope>
    <source>
        <strain evidence="4">NP_8</strain>
    </source>
</reference>
<name>A0A537IVH2_9BACT</name>
<dbReference type="InterPro" id="IPR000923">
    <property type="entry name" value="BlueCu_1"/>
</dbReference>
<organism evidence="4 5">
    <name type="scientific">Candidatus Segetimicrobium genomatis</name>
    <dbReference type="NCBI Taxonomy" id="2569760"/>
    <lineage>
        <taxon>Bacteria</taxon>
        <taxon>Bacillati</taxon>
        <taxon>Candidatus Sysuimicrobiota</taxon>
        <taxon>Candidatus Sysuimicrobiia</taxon>
        <taxon>Candidatus Sysuimicrobiales</taxon>
        <taxon>Candidatus Segetimicrobiaceae</taxon>
        <taxon>Candidatus Segetimicrobium</taxon>
    </lineage>
</organism>
<dbReference type="SUPFAM" id="SSF49503">
    <property type="entry name" value="Cupredoxins"/>
    <property type="match status" value="1"/>
</dbReference>
<keyword evidence="2" id="KW-0186">Copper</keyword>
<dbReference type="EMBL" id="VBAP01000053">
    <property type="protein sequence ID" value="TMI74696.1"/>
    <property type="molecule type" value="Genomic_DNA"/>
</dbReference>
<protein>
    <recommendedName>
        <fullName evidence="3">Blue (type 1) copper domain-containing protein</fullName>
    </recommendedName>
</protein>
<evidence type="ECO:0000256" key="2">
    <source>
        <dbReference type="ARBA" id="ARBA00023008"/>
    </source>
</evidence>
<evidence type="ECO:0000256" key="1">
    <source>
        <dbReference type="ARBA" id="ARBA00022723"/>
    </source>
</evidence>
<sequence>MRAASAVALSHSPGTEVVTCGTQHGSWQLRSCRWQPAAARPLLTGAAGAASSAARSVRSRWETSSSAVPATEARTPPWTRSWRARAYTWTWNAAGSHSIQSTGVPPEIFRNSVVLVGANYTYSVTFRTPGTYPYDCAVHGSAMTGRIVVQ</sequence>
<dbReference type="GO" id="GO:0005507">
    <property type="term" value="F:copper ion binding"/>
    <property type="evidence" value="ECO:0007669"/>
    <property type="project" value="InterPro"/>
</dbReference>
<accession>A0A537IVH2</accession>